<accession>A0A5K7X6W4</accession>
<keyword evidence="5" id="KW-1185">Reference proteome</keyword>
<keyword evidence="2" id="KW-0732">Signal</keyword>
<evidence type="ECO:0000313" key="5">
    <source>
        <dbReference type="Proteomes" id="UP000326837"/>
    </source>
</evidence>
<sequence length="222" mass="23548">MRLNSLIVVAFSCAYAIAFAPVSIAAEAKAGSGETNLDQQIATCMLLGNREEIALAQFAEEHAEHPQVKEFAKTLVAAHTKAVAMIEKAAPEVANLQLSSDNPANGGADRSQPIGHSKSATALMQAVKSECLSLTEKELGQYKGAEFDQAFIGQQLGAHVGMLAHLRGSNSFASPELQKLIAEGEKMTTMHMSEAKKIMEQLNAAPKTASTTQPATSPQSRK</sequence>
<dbReference type="PANTHER" id="PTHR38593">
    <property type="entry name" value="BLR2558 PROTEIN"/>
    <property type="match status" value="1"/>
</dbReference>
<dbReference type="InterPro" id="IPR025419">
    <property type="entry name" value="DUF4142"/>
</dbReference>
<evidence type="ECO:0000256" key="1">
    <source>
        <dbReference type="SAM" id="MobiDB-lite"/>
    </source>
</evidence>
<evidence type="ECO:0000259" key="3">
    <source>
        <dbReference type="Pfam" id="PF13628"/>
    </source>
</evidence>
<proteinExistence type="predicted"/>
<dbReference type="InterPro" id="IPR012347">
    <property type="entry name" value="Ferritin-like"/>
</dbReference>
<dbReference type="PANTHER" id="PTHR38593:SF1">
    <property type="entry name" value="BLR2558 PROTEIN"/>
    <property type="match status" value="1"/>
</dbReference>
<dbReference type="KEGG" id="lpav:PLANPX_1199"/>
<dbReference type="AlphaFoldDB" id="A0A5K7X6W4"/>
<evidence type="ECO:0000256" key="2">
    <source>
        <dbReference type="SAM" id="SignalP"/>
    </source>
</evidence>
<feature type="compositionally biased region" description="Polar residues" evidence="1">
    <location>
        <begin position="208"/>
        <end position="222"/>
    </location>
</feature>
<protein>
    <recommendedName>
        <fullName evidence="3">DUF4142 domain-containing protein</fullName>
    </recommendedName>
</protein>
<dbReference type="Proteomes" id="UP000326837">
    <property type="component" value="Chromosome"/>
</dbReference>
<gene>
    <name evidence="4" type="ORF">PLANPX_1199</name>
</gene>
<dbReference type="Pfam" id="PF13628">
    <property type="entry name" value="DUF4142"/>
    <property type="match status" value="1"/>
</dbReference>
<organism evidence="4 5">
    <name type="scientific">Lacipirellula parvula</name>
    <dbReference type="NCBI Taxonomy" id="2650471"/>
    <lineage>
        <taxon>Bacteria</taxon>
        <taxon>Pseudomonadati</taxon>
        <taxon>Planctomycetota</taxon>
        <taxon>Planctomycetia</taxon>
        <taxon>Pirellulales</taxon>
        <taxon>Lacipirellulaceae</taxon>
        <taxon>Lacipirellula</taxon>
    </lineage>
</organism>
<reference evidence="5" key="1">
    <citation type="submission" date="2019-10" db="EMBL/GenBank/DDBJ databases">
        <title>Lacipirellula parvula gen. nov., sp. nov., representing a lineage of planctomycetes widespread in freshwater anoxic habitats, and description of the family Lacipirellulaceae.</title>
        <authorList>
            <person name="Dedysh S.N."/>
            <person name="Kulichevskaya I.S."/>
            <person name="Beletsky A.V."/>
            <person name="Rakitin A.L."/>
            <person name="Mardanov A.V."/>
            <person name="Ivanova A.A."/>
            <person name="Saltykova V.X."/>
            <person name="Rijpstra W.I.C."/>
            <person name="Sinninghe Damste J.S."/>
            <person name="Ravin N.V."/>
        </authorList>
    </citation>
    <scope>NUCLEOTIDE SEQUENCE [LARGE SCALE GENOMIC DNA]</scope>
    <source>
        <strain evidence="5">PX69</strain>
    </source>
</reference>
<evidence type="ECO:0000313" key="4">
    <source>
        <dbReference type="EMBL" id="BBO31587.1"/>
    </source>
</evidence>
<dbReference type="RefSeq" id="WP_152097702.1">
    <property type="nucleotide sequence ID" value="NZ_AP021861.1"/>
</dbReference>
<dbReference type="Gene3D" id="1.20.1260.10">
    <property type="match status" value="1"/>
</dbReference>
<feature type="signal peptide" evidence="2">
    <location>
        <begin position="1"/>
        <end position="20"/>
    </location>
</feature>
<feature type="chain" id="PRO_5024926218" description="DUF4142 domain-containing protein" evidence="2">
    <location>
        <begin position="21"/>
        <end position="222"/>
    </location>
</feature>
<feature type="domain" description="DUF4142" evidence="3">
    <location>
        <begin position="38"/>
        <end position="198"/>
    </location>
</feature>
<feature type="region of interest" description="Disordered" evidence="1">
    <location>
        <begin position="201"/>
        <end position="222"/>
    </location>
</feature>
<name>A0A5K7X6W4_9BACT</name>
<dbReference type="EMBL" id="AP021861">
    <property type="protein sequence ID" value="BBO31587.1"/>
    <property type="molecule type" value="Genomic_DNA"/>
</dbReference>